<dbReference type="KEGG" id="fpq:IB65_08250"/>
<dbReference type="RefSeq" id="WP_011963773.1">
    <property type="nucleotide sequence ID" value="NZ_CBCRUL010000005.1"/>
</dbReference>
<name>A0A075S7M2_FLAPS</name>
<dbReference type="Gene3D" id="2.60.40.10">
    <property type="entry name" value="Immunoglobulins"/>
    <property type="match status" value="1"/>
</dbReference>
<gene>
    <name evidence="1" type="ORF">H0H26_07590</name>
</gene>
<dbReference type="EMBL" id="CP059075">
    <property type="protein sequence ID" value="QRE02783.1"/>
    <property type="molecule type" value="Genomic_DNA"/>
</dbReference>
<proteinExistence type="predicted"/>
<dbReference type="InterPro" id="IPR049804">
    <property type="entry name" value="Choice_anch_L"/>
</dbReference>
<dbReference type="KEGG" id="fpv:IA03_08030"/>
<organism evidence="1 2">
    <name type="scientific">Flavobacterium psychrophilum</name>
    <dbReference type="NCBI Taxonomy" id="96345"/>
    <lineage>
        <taxon>Bacteria</taxon>
        <taxon>Pseudomonadati</taxon>
        <taxon>Bacteroidota</taxon>
        <taxon>Flavobacteriia</taxon>
        <taxon>Flavobacteriales</taxon>
        <taxon>Flavobacteriaceae</taxon>
        <taxon>Flavobacterium</taxon>
    </lineage>
</organism>
<sequence length="757" mass="82522">MKLHLQIFIFSIILFVSTNTFSQYIQITDNVTAQDLVQNTLINSSCALVSNFSATGGNFETGKQSYAYFNAGTSGFPFAKGIVLSTSRAASTKGPNNSLLSENATGWFGDTDLEQALNISNTSNATILEFDFIPFASNISFDYLFASEEYHGTAPCKYSDGFGFLLKVAGSSAPYQNLALVPNTNTPVKVTSVHRDIPNGCSAINETYFGSYNGPNASINFNGQTVVMTAKATVIPGTKYHIKLVIADETNPQYDSAIFLGAGTFQVGTDLGENKLIATKNPLCQGETYLLDATEAGINSYKWFKNGIEIIGQTNPTYQVSTTGTYSVEVSLGAKSCIAKGEVTIEYSPIPVLSNKTLVQCDDDNDGSTIFNLTKLDDLIKNSNDNTLSAVTYYETIGGIAITNPSNYTSIPKTIFAEVSNSNNCKSIAQVTLQINNTVYLPYLKKKCDTVGAQDGITSFDLNTEITPNIAPGLVVKYYATKNNAITQNSPLPNNYTNVIANSESIFARIINGPDCSGIIDVNLKVDVLKPDNFEDEIIGLCQGSSVFLSVDPIFLNYTWSNGDANFETEIFTPGNYSIEVTNSNGCKATKTFIVQPSAPATNIDAVINDFSENNNTITITYTNNGGDYIFSIDGVNYQESPVFTNISLGEYTIYVKDKNGCLPTPSKVIYVLDYPKFFTPNGDGINDTWIIQNIKIRPSATINIFDRFGKLLKQLDSNSAGWNGTYNGENLPSDDYWFVLTLLNNKTIKNHFILKR</sequence>
<dbReference type="NCBIfam" id="TIGR04131">
    <property type="entry name" value="Bac_Flav_CTERM"/>
    <property type="match status" value="1"/>
</dbReference>
<dbReference type="KEGG" id="fpk:IA06_07970"/>
<dbReference type="Proteomes" id="UP000596329">
    <property type="component" value="Chromosome"/>
</dbReference>
<dbReference type="Pfam" id="PF13585">
    <property type="entry name" value="CHU_C"/>
    <property type="match status" value="1"/>
</dbReference>
<accession>A0A075S7M2</accession>
<dbReference type="OMA" id="KYHIKLV"/>
<dbReference type="AlphaFoldDB" id="A0A075S7M2"/>
<dbReference type="NCBIfam" id="NF038133">
    <property type="entry name" value="choice_anch_L"/>
    <property type="match status" value="1"/>
</dbReference>
<reference evidence="1 2" key="1">
    <citation type="submission" date="2020-07" db="EMBL/GenBank/DDBJ databases">
        <title>Genomic characterization of Flavobacterium psychrophilum strains.</title>
        <authorList>
            <person name="Castillo D."/>
            <person name="Jorgensen J."/>
            <person name="Middelboe M."/>
        </authorList>
    </citation>
    <scope>NUCLEOTIDE SEQUENCE [LARGE SCALE GENOMIC DNA]</scope>
    <source>
        <strain evidence="1 2">FPS-R7</strain>
    </source>
</reference>
<evidence type="ECO:0000313" key="2">
    <source>
        <dbReference type="Proteomes" id="UP000596329"/>
    </source>
</evidence>
<dbReference type="KEGG" id="fpw:IA04_07965"/>
<dbReference type="InterPro" id="IPR013783">
    <property type="entry name" value="Ig-like_fold"/>
</dbReference>
<dbReference type="KEGG" id="fpc:FPSM_01147"/>
<evidence type="ECO:0000313" key="1">
    <source>
        <dbReference type="EMBL" id="QRE02783.1"/>
    </source>
</evidence>
<dbReference type="InterPro" id="IPR026341">
    <property type="entry name" value="T9SS_type_B"/>
</dbReference>
<protein>
    <submittedName>
        <fullName evidence="1">T9SS type B sorting domain-containing protein</fullName>
    </submittedName>
</protein>